<dbReference type="RefSeq" id="WP_044913982.1">
    <property type="nucleotide sequence ID" value="NZ_CALBAU010000072.1"/>
</dbReference>
<dbReference type="NCBIfam" id="NF010167">
    <property type="entry name" value="PRK13648.1"/>
    <property type="match status" value="1"/>
</dbReference>
<comment type="caution">
    <text evidence="10">The sequence shown here is derived from an EMBL/GenBank/DDBJ whole genome shotgun (WGS) entry which is preliminary data.</text>
</comment>
<dbReference type="CDD" id="cd03225">
    <property type="entry name" value="ABC_cobalt_CbiO_domain1"/>
    <property type="match status" value="1"/>
</dbReference>
<dbReference type="FunFam" id="3.40.50.300:FF:000224">
    <property type="entry name" value="Energy-coupling factor transporter ATP-binding protein EcfA"/>
    <property type="match status" value="1"/>
</dbReference>
<dbReference type="InterPro" id="IPR027417">
    <property type="entry name" value="P-loop_NTPase"/>
</dbReference>
<organism evidence="10 12">
    <name type="scientific">Eisenbergiella massiliensis</name>
    <dbReference type="NCBI Taxonomy" id="1720294"/>
    <lineage>
        <taxon>Bacteria</taxon>
        <taxon>Bacillati</taxon>
        <taxon>Bacillota</taxon>
        <taxon>Clostridia</taxon>
        <taxon>Lachnospirales</taxon>
        <taxon>Lachnospiraceae</taxon>
        <taxon>Eisenbergiella</taxon>
    </lineage>
</organism>
<dbReference type="PANTHER" id="PTHR43553">
    <property type="entry name" value="HEAVY METAL TRANSPORTER"/>
    <property type="match status" value="1"/>
</dbReference>
<comment type="subcellular location">
    <subcellularLocation>
        <location evidence="1">Cell membrane</location>
        <topology evidence="1">Peripheral membrane protein</topology>
    </subcellularLocation>
</comment>
<dbReference type="InterPro" id="IPR003593">
    <property type="entry name" value="AAA+_ATPase"/>
</dbReference>
<dbReference type="SUPFAM" id="SSF52540">
    <property type="entry name" value="P-loop containing nucleoside triphosphate hydrolases"/>
    <property type="match status" value="1"/>
</dbReference>
<evidence type="ECO:0000313" key="13">
    <source>
        <dbReference type="Proteomes" id="UP000261166"/>
    </source>
</evidence>
<keyword evidence="5" id="KW-0547">Nucleotide-binding</keyword>
<evidence type="ECO:0000256" key="7">
    <source>
        <dbReference type="ARBA" id="ARBA00022967"/>
    </source>
</evidence>
<evidence type="ECO:0000313" key="10">
    <source>
        <dbReference type="EMBL" id="RGE58890.1"/>
    </source>
</evidence>
<dbReference type="AlphaFoldDB" id="A0A3E3I2L2"/>
<sequence length="295" mass="33035">MENEAVKEIIKTKELTFDYIRHDEEGNEEGTIRAVDNVSLEVKQGDFIAILGHNGSGKSTLAKHINALLVPTSGTVWVDGRVTAEESNVWDIRQTAGMVFQNPDNQIIGQVVEEDVGFGPENMGVPTKEIWERVEESLKAVGMYEYRKYSPNKLSGGQKQRVSIAGVLAMHPKCIVLDEPTAMLDPSGRREVIRAARALNDVENVTVILITHYMEEVIHADKVFVMDEGQVVMEGTPREVFSRVEELKKLRLDVPQVTLLAYELKKKGLLLPDGILTTEELKRELLKITEKQNGD</sequence>
<dbReference type="OrthoDB" id="9784332at2"/>
<keyword evidence="12" id="KW-1185">Reference proteome</keyword>
<evidence type="ECO:0000256" key="8">
    <source>
        <dbReference type="ARBA" id="ARBA00023136"/>
    </source>
</evidence>
<dbReference type="SMART" id="SM00382">
    <property type="entry name" value="AAA"/>
    <property type="match status" value="1"/>
</dbReference>
<dbReference type="GO" id="GO:0043190">
    <property type="term" value="C:ATP-binding cassette (ABC) transporter complex"/>
    <property type="evidence" value="ECO:0007669"/>
    <property type="project" value="TreeGrafter"/>
</dbReference>
<comment type="similarity">
    <text evidence="2">Belongs to the ABC transporter superfamily.</text>
</comment>
<dbReference type="PROSITE" id="PS00211">
    <property type="entry name" value="ABC_TRANSPORTER_1"/>
    <property type="match status" value="1"/>
</dbReference>
<dbReference type="Proteomes" id="UP000261166">
    <property type="component" value="Unassembled WGS sequence"/>
</dbReference>
<evidence type="ECO:0000256" key="4">
    <source>
        <dbReference type="ARBA" id="ARBA00022475"/>
    </source>
</evidence>
<dbReference type="InterPro" id="IPR017871">
    <property type="entry name" value="ABC_transporter-like_CS"/>
</dbReference>
<evidence type="ECO:0000256" key="6">
    <source>
        <dbReference type="ARBA" id="ARBA00022840"/>
    </source>
</evidence>
<name>A0A3E3I2L2_9FIRM</name>
<gene>
    <name evidence="11" type="ORF">DWY69_17215</name>
    <name evidence="10" type="ORF">DXC51_15940</name>
</gene>
<evidence type="ECO:0000256" key="2">
    <source>
        <dbReference type="ARBA" id="ARBA00005417"/>
    </source>
</evidence>
<dbReference type="InterPro" id="IPR050095">
    <property type="entry name" value="ECF_ABC_transporter_ATP-bd"/>
</dbReference>
<dbReference type="InterPro" id="IPR003439">
    <property type="entry name" value="ABC_transporter-like_ATP-bd"/>
</dbReference>
<dbReference type="GO" id="GO:0016887">
    <property type="term" value="F:ATP hydrolysis activity"/>
    <property type="evidence" value="ECO:0007669"/>
    <property type="project" value="InterPro"/>
</dbReference>
<evidence type="ECO:0000256" key="3">
    <source>
        <dbReference type="ARBA" id="ARBA00022448"/>
    </source>
</evidence>
<dbReference type="InterPro" id="IPR015856">
    <property type="entry name" value="ABC_transpr_CbiO/EcfA_su"/>
</dbReference>
<dbReference type="GO" id="GO:0005524">
    <property type="term" value="F:ATP binding"/>
    <property type="evidence" value="ECO:0007669"/>
    <property type="project" value="UniProtKB-KW"/>
</dbReference>
<keyword evidence="3" id="KW-0813">Transport</keyword>
<dbReference type="PANTHER" id="PTHR43553:SF24">
    <property type="entry name" value="ENERGY-COUPLING FACTOR TRANSPORTER ATP-BINDING PROTEIN ECFA1"/>
    <property type="match status" value="1"/>
</dbReference>
<keyword evidence="4" id="KW-1003">Cell membrane</keyword>
<accession>A0A3E3I2L2</accession>
<evidence type="ECO:0000256" key="5">
    <source>
        <dbReference type="ARBA" id="ARBA00022741"/>
    </source>
</evidence>
<dbReference type="PROSITE" id="PS50893">
    <property type="entry name" value="ABC_TRANSPORTER_2"/>
    <property type="match status" value="1"/>
</dbReference>
<dbReference type="GO" id="GO:0042626">
    <property type="term" value="F:ATPase-coupled transmembrane transporter activity"/>
    <property type="evidence" value="ECO:0007669"/>
    <property type="project" value="TreeGrafter"/>
</dbReference>
<dbReference type="InterPro" id="IPR030947">
    <property type="entry name" value="EcfA_1"/>
</dbReference>
<dbReference type="Pfam" id="PF00005">
    <property type="entry name" value="ABC_tran"/>
    <property type="match status" value="1"/>
</dbReference>
<dbReference type="EMBL" id="QVLU01000016">
    <property type="protein sequence ID" value="RGE69389.1"/>
    <property type="molecule type" value="Genomic_DNA"/>
</dbReference>
<dbReference type="NCBIfam" id="TIGR04520">
    <property type="entry name" value="ECF_ATPase_1"/>
    <property type="match status" value="1"/>
</dbReference>
<reference evidence="10 13" key="1">
    <citation type="submission" date="2018-08" db="EMBL/GenBank/DDBJ databases">
        <title>A genome reference for cultivated species of the human gut microbiota.</title>
        <authorList>
            <person name="Zou Y."/>
            <person name="Xue W."/>
            <person name="Luo G."/>
        </authorList>
    </citation>
    <scope>NUCLEOTIDE SEQUENCE [LARGE SCALE GENOMIC DNA]</scope>
    <source>
        <strain evidence="11 13">AF26-4BH</strain>
        <strain evidence="10">TF05-5AC</strain>
    </source>
</reference>
<keyword evidence="7" id="KW-1278">Translocase</keyword>
<dbReference type="Proteomes" id="UP000260812">
    <property type="component" value="Unassembled WGS sequence"/>
</dbReference>
<dbReference type="EMBL" id="QVLV01000010">
    <property type="protein sequence ID" value="RGE58890.1"/>
    <property type="molecule type" value="Genomic_DNA"/>
</dbReference>
<dbReference type="Gene3D" id="3.40.50.300">
    <property type="entry name" value="P-loop containing nucleotide triphosphate hydrolases"/>
    <property type="match status" value="1"/>
</dbReference>
<evidence type="ECO:0000256" key="1">
    <source>
        <dbReference type="ARBA" id="ARBA00004202"/>
    </source>
</evidence>
<evidence type="ECO:0000313" key="11">
    <source>
        <dbReference type="EMBL" id="RGE69389.1"/>
    </source>
</evidence>
<evidence type="ECO:0000313" key="12">
    <source>
        <dbReference type="Proteomes" id="UP000260812"/>
    </source>
</evidence>
<evidence type="ECO:0000259" key="9">
    <source>
        <dbReference type="PROSITE" id="PS50893"/>
    </source>
</evidence>
<keyword evidence="8" id="KW-0472">Membrane</keyword>
<feature type="domain" description="ABC transporter" evidence="9">
    <location>
        <begin position="10"/>
        <end position="253"/>
    </location>
</feature>
<keyword evidence="6" id="KW-0067">ATP-binding</keyword>
<proteinExistence type="inferred from homology"/>
<protein>
    <submittedName>
        <fullName evidence="10">Energy-coupling factor transporter ATPase</fullName>
    </submittedName>
</protein>
<dbReference type="GeneID" id="97988317"/>